<evidence type="ECO:0000256" key="10">
    <source>
        <dbReference type="ARBA" id="ARBA00022842"/>
    </source>
</evidence>
<comment type="catalytic activity">
    <reaction evidence="1 11">
        <text>Endonucleolytic cleavage to 5'-phosphomonoester.</text>
        <dbReference type="EC" id="3.1.26.4"/>
    </reaction>
</comment>
<evidence type="ECO:0000313" key="14">
    <source>
        <dbReference type="EMBL" id="RZF64912.1"/>
    </source>
</evidence>
<keyword evidence="6 11" id="KW-0540">Nuclease</keyword>
<dbReference type="Pfam" id="PF00075">
    <property type="entry name" value="RNase_H"/>
    <property type="match status" value="1"/>
</dbReference>
<dbReference type="OrthoDB" id="7845843at2"/>
<dbReference type="GO" id="GO:0000287">
    <property type="term" value="F:magnesium ion binding"/>
    <property type="evidence" value="ECO:0007669"/>
    <property type="project" value="UniProtKB-UniRule"/>
</dbReference>
<evidence type="ECO:0000256" key="9">
    <source>
        <dbReference type="ARBA" id="ARBA00022801"/>
    </source>
</evidence>
<keyword evidence="7 11" id="KW-0479">Metal-binding</keyword>
<evidence type="ECO:0000256" key="5">
    <source>
        <dbReference type="ARBA" id="ARBA00012180"/>
    </source>
</evidence>
<dbReference type="AlphaFoldDB" id="A0A4Q6Y3Q4"/>
<evidence type="ECO:0000256" key="1">
    <source>
        <dbReference type="ARBA" id="ARBA00000077"/>
    </source>
</evidence>
<dbReference type="HAMAP" id="MF_00042">
    <property type="entry name" value="RNase_H"/>
    <property type="match status" value="1"/>
</dbReference>
<organism evidence="14 15">
    <name type="scientific">Sphingomonas populi</name>
    <dbReference type="NCBI Taxonomy" id="2484750"/>
    <lineage>
        <taxon>Bacteria</taxon>
        <taxon>Pseudomonadati</taxon>
        <taxon>Pseudomonadota</taxon>
        <taxon>Alphaproteobacteria</taxon>
        <taxon>Sphingomonadales</taxon>
        <taxon>Sphingomonadaceae</taxon>
        <taxon>Sphingomonas</taxon>
    </lineage>
</organism>
<dbReference type="PANTHER" id="PTHR10642">
    <property type="entry name" value="RIBONUCLEASE H1"/>
    <property type="match status" value="1"/>
</dbReference>
<comment type="subunit">
    <text evidence="4 11">Monomer.</text>
</comment>
<sequence>MSELDKVEIFTDGACKGNPGPGGWGVVLRMGSAEKELSGGETLTTNNRMEMTAAIEGLKALTRPCNVVLATDSRYVMDGLTKWIKGWQKNGWKTADKKPVKNAELWQDLLAAAKPHRIEWKWVKGHAGHPENERADKLASDAALSQGRATRRA</sequence>
<keyword evidence="10 11" id="KW-0460">Magnesium</keyword>
<evidence type="ECO:0000256" key="7">
    <source>
        <dbReference type="ARBA" id="ARBA00022723"/>
    </source>
</evidence>
<dbReference type="EMBL" id="SGIS01000010">
    <property type="protein sequence ID" value="RZF64912.1"/>
    <property type="molecule type" value="Genomic_DNA"/>
</dbReference>
<comment type="subcellular location">
    <subcellularLocation>
        <location evidence="11">Cytoplasm</location>
    </subcellularLocation>
</comment>
<feature type="binding site" evidence="11">
    <location>
        <position position="72"/>
    </location>
    <ligand>
        <name>Mg(2+)</name>
        <dbReference type="ChEBI" id="CHEBI:18420"/>
        <label>1</label>
    </ligand>
</feature>
<keyword evidence="9 11" id="KW-0378">Hydrolase</keyword>
<dbReference type="InterPro" id="IPR050092">
    <property type="entry name" value="RNase_H"/>
</dbReference>
<feature type="region of interest" description="Disordered" evidence="12">
    <location>
        <begin position="129"/>
        <end position="153"/>
    </location>
</feature>
<dbReference type="EC" id="3.1.26.4" evidence="5 11"/>
<evidence type="ECO:0000256" key="11">
    <source>
        <dbReference type="HAMAP-Rule" id="MF_00042"/>
    </source>
</evidence>
<feature type="binding site" evidence="11">
    <location>
        <position position="12"/>
    </location>
    <ligand>
        <name>Mg(2+)</name>
        <dbReference type="ChEBI" id="CHEBI:18420"/>
        <label>1</label>
    </ligand>
</feature>
<comment type="cofactor">
    <cofactor evidence="11">
        <name>Mg(2+)</name>
        <dbReference type="ChEBI" id="CHEBI:18420"/>
    </cofactor>
    <text evidence="11">Binds 1 Mg(2+) ion per subunit. May bind a second metal ion at a regulatory site, or after substrate binding.</text>
</comment>
<protein>
    <recommendedName>
        <fullName evidence="5 11">Ribonuclease H</fullName>
        <shortName evidence="11">RNase H</shortName>
        <ecNumber evidence="5 11">3.1.26.4</ecNumber>
    </recommendedName>
</protein>
<dbReference type="Proteomes" id="UP000292085">
    <property type="component" value="Unassembled WGS sequence"/>
</dbReference>
<comment type="function">
    <text evidence="2 11">Endonuclease that specifically degrades the RNA of RNA-DNA hybrids.</text>
</comment>
<dbReference type="PROSITE" id="PS50879">
    <property type="entry name" value="RNASE_H_1"/>
    <property type="match status" value="1"/>
</dbReference>
<feature type="binding site" evidence="11">
    <location>
        <position position="50"/>
    </location>
    <ligand>
        <name>Mg(2+)</name>
        <dbReference type="ChEBI" id="CHEBI:18420"/>
        <label>1</label>
    </ligand>
</feature>
<dbReference type="GO" id="GO:0003676">
    <property type="term" value="F:nucleic acid binding"/>
    <property type="evidence" value="ECO:0007669"/>
    <property type="project" value="InterPro"/>
</dbReference>
<reference evidence="14 15" key="1">
    <citation type="submission" date="2019-02" db="EMBL/GenBank/DDBJ databases">
        <authorList>
            <person name="Li Y."/>
        </authorList>
    </citation>
    <scope>NUCLEOTIDE SEQUENCE [LARGE SCALE GENOMIC DNA]</scope>
    <source>
        <strain evidence="14 15">3-7</strain>
    </source>
</reference>
<keyword evidence="15" id="KW-1185">Reference proteome</keyword>
<dbReference type="Gene3D" id="3.30.420.10">
    <property type="entry name" value="Ribonuclease H-like superfamily/Ribonuclease H"/>
    <property type="match status" value="1"/>
</dbReference>
<name>A0A4Q6Y3Q4_9SPHN</name>
<dbReference type="GO" id="GO:0043137">
    <property type="term" value="P:DNA replication, removal of RNA primer"/>
    <property type="evidence" value="ECO:0007669"/>
    <property type="project" value="TreeGrafter"/>
</dbReference>
<dbReference type="RefSeq" id="WP_130156473.1">
    <property type="nucleotide sequence ID" value="NZ_SGIS01000010.1"/>
</dbReference>
<keyword evidence="8 11" id="KW-0255">Endonuclease</keyword>
<dbReference type="InterPro" id="IPR002156">
    <property type="entry name" value="RNaseH_domain"/>
</dbReference>
<feature type="domain" description="RNase H type-1" evidence="13">
    <location>
        <begin position="3"/>
        <end position="144"/>
    </location>
</feature>
<feature type="binding site" evidence="11">
    <location>
        <position position="136"/>
    </location>
    <ligand>
        <name>Mg(2+)</name>
        <dbReference type="ChEBI" id="CHEBI:18420"/>
        <label>2</label>
    </ligand>
</feature>
<dbReference type="NCBIfam" id="NF001236">
    <property type="entry name" value="PRK00203.1"/>
    <property type="match status" value="1"/>
</dbReference>
<evidence type="ECO:0000256" key="6">
    <source>
        <dbReference type="ARBA" id="ARBA00022722"/>
    </source>
</evidence>
<dbReference type="InterPro" id="IPR022892">
    <property type="entry name" value="RNaseHI"/>
</dbReference>
<evidence type="ECO:0000313" key="15">
    <source>
        <dbReference type="Proteomes" id="UP000292085"/>
    </source>
</evidence>
<evidence type="ECO:0000256" key="3">
    <source>
        <dbReference type="ARBA" id="ARBA00005300"/>
    </source>
</evidence>
<dbReference type="FunFam" id="3.30.420.10:FF:000089">
    <property type="entry name" value="Ribonuclease H"/>
    <property type="match status" value="1"/>
</dbReference>
<feature type="binding site" evidence="11">
    <location>
        <position position="12"/>
    </location>
    <ligand>
        <name>Mg(2+)</name>
        <dbReference type="ChEBI" id="CHEBI:18420"/>
        <label>2</label>
    </ligand>
</feature>
<dbReference type="PANTHER" id="PTHR10642:SF26">
    <property type="entry name" value="RIBONUCLEASE H1"/>
    <property type="match status" value="1"/>
</dbReference>
<comment type="similarity">
    <text evidence="3 11">Belongs to the RNase H family.</text>
</comment>
<dbReference type="InterPro" id="IPR012337">
    <property type="entry name" value="RNaseH-like_sf"/>
</dbReference>
<dbReference type="SUPFAM" id="SSF53098">
    <property type="entry name" value="Ribonuclease H-like"/>
    <property type="match status" value="1"/>
</dbReference>
<evidence type="ECO:0000256" key="2">
    <source>
        <dbReference type="ARBA" id="ARBA00004065"/>
    </source>
</evidence>
<feature type="compositionally biased region" description="Basic and acidic residues" evidence="12">
    <location>
        <begin position="129"/>
        <end position="139"/>
    </location>
</feature>
<evidence type="ECO:0000256" key="4">
    <source>
        <dbReference type="ARBA" id="ARBA00011245"/>
    </source>
</evidence>
<comment type="caution">
    <text evidence="14">The sequence shown here is derived from an EMBL/GenBank/DDBJ whole genome shotgun (WGS) entry which is preliminary data.</text>
</comment>
<evidence type="ECO:0000256" key="8">
    <source>
        <dbReference type="ARBA" id="ARBA00022759"/>
    </source>
</evidence>
<proteinExistence type="inferred from homology"/>
<evidence type="ECO:0000256" key="12">
    <source>
        <dbReference type="SAM" id="MobiDB-lite"/>
    </source>
</evidence>
<gene>
    <name evidence="11" type="primary">rnhA</name>
    <name evidence="14" type="ORF">EWE75_08590</name>
</gene>
<dbReference type="InterPro" id="IPR036397">
    <property type="entry name" value="RNaseH_sf"/>
</dbReference>
<dbReference type="CDD" id="cd09278">
    <property type="entry name" value="RNase_HI_prokaryote_like"/>
    <property type="match status" value="1"/>
</dbReference>
<dbReference type="GO" id="GO:0004523">
    <property type="term" value="F:RNA-DNA hybrid ribonuclease activity"/>
    <property type="evidence" value="ECO:0007669"/>
    <property type="project" value="UniProtKB-UniRule"/>
</dbReference>
<dbReference type="GO" id="GO:0005737">
    <property type="term" value="C:cytoplasm"/>
    <property type="evidence" value="ECO:0007669"/>
    <property type="project" value="UniProtKB-SubCell"/>
</dbReference>
<keyword evidence="11" id="KW-0963">Cytoplasm</keyword>
<evidence type="ECO:0000259" key="13">
    <source>
        <dbReference type="PROSITE" id="PS50879"/>
    </source>
</evidence>
<accession>A0A4Q6Y3Q4</accession>